<proteinExistence type="predicted"/>
<comment type="caution">
    <text evidence="1">The sequence shown here is derived from an EMBL/GenBank/DDBJ whole genome shotgun (WGS) entry which is preliminary data.</text>
</comment>
<protein>
    <submittedName>
        <fullName evidence="1">Uncharacterized protein</fullName>
    </submittedName>
</protein>
<evidence type="ECO:0000313" key="1">
    <source>
        <dbReference type="EMBL" id="GGT37366.1"/>
    </source>
</evidence>
<dbReference type="AlphaFoldDB" id="A0A918H6R1"/>
<dbReference type="Proteomes" id="UP000619486">
    <property type="component" value="Unassembled WGS sequence"/>
</dbReference>
<name>A0A918H6R1_9ACTN</name>
<gene>
    <name evidence="1" type="ORF">GCM10014713_33910</name>
</gene>
<evidence type="ECO:0000313" key="2">
    <source>
        <dbReference type="Proteomes" id="UP000619486"/>
    </source>
</evidence>
<organism evidence="1 2">
    <name type="scientific">Streptomyces purpureus</name>
    <dbReference type="NCBI Taxonomy" id="1951"/>
    <lineage>
        <taxon>Bacteria</taxon>
        <taxon>Bacillati</taxon>
        <taxon>Actinomycetota</taxon>
        <taxon>Actinomycetes</taxon>
        <taxon>Kitasatosporales</taxon>
        <taxon>Streptomycetaceae</taxon>
        <taxon>Streptomyces</taxon>
    </lineage>
</organism>
<dbReference type="RefSeq" id="WP_019887395.1">
    <property type="nucleotide sequence ID" value="NZ_BMQQ01000011.1"/>
</dbReference>
<reference evidence="1" key="1">
    <citation type="journal article" date="2014" name="Int. J. Syst. Evol. Microbiol.">
        <title>Complete genome sequence of Corynebacterium casei LMG S-19264T (=DSM 44701T), isolated from a smear-ripened cheese.</title>
        <authorList>
            <consortium name="US DOE Joint Genome Institute (JGI-PGF)"/>
            <person name="Walter F."/>
            <person name="Albersmeier A."/>
            <person name="Kalinowski J."/>
            <person name="Ruckert C."/>
        </authorList>
    </citation>
    <scope>NUCLEOTIDE SEQUENCE</scope>
    <source>
        <strain evidence="1">JCM 3172</strain>
    </source>
</reference>
<dbReference type="EMBL" id="BMQQ01000011">
    <property type="protein sequence ID" value="GGT37366.1"/>
    <property type="molecule type" value="Genomic_DNA"/>
</dbReference>
<keyword evidence="2" id="KW-1185">Reference proteome</keyword>
<accession>A0A918H6R1</accession>
<sequence length="85" mass="9014">MVTVTGVLQQLSGTAWKAYAGQPVQLWFQAKGASKYTLVSSGKTSSTGLATLKGKATVDGTWLIRYLGDATHFNSTATGDFVDVR</sequence>
<reference evidence="1" key="2">
    <citation type="submission" date="2020-09" db="EMBL/GenBank/DDBJ databases">
        <authorList>
            <person name="Sun Q."/>
            <person name="Ohkuma M."/>
        </authorList>
    </citation>
    <scope>NUCLEOTIDE SEQUENCE</scope>
    <source>
        <strain evidence="1">JCM 3172</strain>
    </source>
</reference>